<comment type="subcellular location">
    <subcellularLocation>
        <location evidence="1 5">Nucleus</location>
    </subcellularLocation>
</comment>
<keyword evidence="3 5" id="KW-0804">Transcription</keyword>
<evidence type="ECO:0000313" key="9">
    <source>
        <dbReference type="Proteomes" id="UP000242715"/>
    </source>
</evidence>
<protein>
    <recommendedName>
        <fullName evidence="5">Transcription factor</fullName>
        <shortName evidence="5">bHLH transcription factor</shortName>
    </recommendedName>
    <alternativeName>
        <fullName evidence="5">Basic helix-loop-helix protein</fullName>
    </alternativeName>
</protein>
<keyword evidence="2 5" id="KW-0805">Transcription regulation</keyword>
<dbReference type="GO" id="GO:0046983">
    <property type="term" value="F:protein dimerization activity"/>
    <property type="evidence" value="ECO:0007669"/>
    <property type="project" value="InterPro"/>
</dbReference>
<sequence length="628" mass="69707">MKIEVGLGGSGLWKEDEKAMVVEVLGVNAFDFLVTNSVSNENLLMAIGNGENLQNKLSDLVERSNVSNFSWNYAIFWQISQSKYGDWVLGWGDGCCREPKEEEEKENFGMKTFLNHNVVENEKQQRLRKRVLQKLHTTFGGSDEDNYAFGLDHVTDTEMFFLASMYFSFPNGHGGPGKCFASGKHLWLCDALKSNSSDYCVRSHLAKSVGFQTIVLVPTDLGVVELGSVRMVGESFELLQTIKSVFSSQSSLSRVNSISSVDETRDENAPFSSLKVGEIIKNNNSFGNLHRHQNNNHGRVEGIGVPKIFGQDLNSATHFREKLAIRKMDERPSWGGSRPNGNGISFPNGVHGSGWRGSQVLRQNVPADVFSPRPPSTSNALELANGGGRPDFVLNNFQQQRKAQMQIDFSGATSRPSVRSIVGETELSDVEASGREDKPSPSDDRRPRKRGRKPANGREEPLNHVEAERQRREKLNQRFYALRAVVPNISKMDKASLLGDAIAYINELQAKLKLMESEREQFGSTSKDGSSSILPTNPITENHQSKAPDVEIQAAQDGVIVKVSCPIDVHPISKLIQSFKDAEINILESKLNATNDTVFHTFIIKSQSSEQLTKEKLIAAFSRESNSL</sequence>
<dbReference type="GO" id="GO:0005634">
    <property type="term" value="C:nucleus"/>
    <property type="evidence" value="ECO:0007669"/>
    <property type="project" value="UniProtKB-SubCell"/>
</dbReference>
<evidence type="ECO:0000256" key="1">
    <source>
        <dbReference type="ARBA" id="ARBA00004123"/>
    </source>
</evidence>
<evidence type="ECO:0000256" key="3">
    <source>
        <dbReference type="ARBA" id="ARBA00023163"/>
    </source>
</evidence>
<feature type="region of interest" description="Disordered" evidence="6">
    <location>
        <begin position="407"/>
        <end position="470"/>
    </location>
</feature>
<dbReference type="CDD" id="cd11449">
    <property type="entry name" value="bHLH_AtAIB_like"/>
    <property type="match status" value="1"/>
</dbReference>
<dbReference type="PANTHER" id="PTHR11514:SF47">
    <property type="entry name" value="TRANSCRIPTION FACTOR BHLH13"/>
    <property type="match status" value="1"/>
</dbReference>
<evidence type="ECO:0000259" key="7">
    <source>
        <dbReference type="PROSITE" id="PS50888"/>
    </source>
</evidence>
<evidence type="ECO:0000256" key="4">
    <source>
        <dbReference type="ARBA" id="ARBA00023242"/>
    </source>
</evidence>
<dbReference type="PANTHER" id="PTHR11514">
    <property type="entry name" value="MYC"/>
    <property type="match status" value="1"/>
</dbReference>
<dbReference type="InterPro" id="IPR036638">
    <property type="entry name" value="HLH_DNA-bd_sf"/>
</dbReference>
<dbReference type="Pfam" id="PF14215">
    <property type="entry name" value="bHLH-MYC_N"/>
    <property type="match status" value="1"/>
</dbReference>
<feature type="compositionally biased region" description="Basic and acidic residues" evidence="6">
    <location>
        <begin position="432"/>
        <end position="446"/>
    </location>
</feature>
<dbReference type="InterPro" id="IPR045084">
    <property type="entry name" value="AIB/MYC-like"/>
</dbReference>
<dbReference type="FunFam" id="4.10.280.10:FF:000078">
    <property type="entry name" value="Transcription factor bHLH13"/>
    <property type="match status" value="1"/>
</dbReference>
<organism evidence="8 9">
    <name type="scientific">Trifolium subterraneum</name>
    <name type="common">Subterranean clover</name>
    <dbReference type="NCBI Taxonomy" id="3900"/>
    <lineage>
        <taxon>Eukaryota</taxon>
        <taxon>Viridiplantae</taxon>
        <taxon>Streptophyta</taxon>
        <taxon>Embryophyta</taxon>
        <taxon>Tracheophyta</taxon>
        <taxon>Spermatophyta</taxon>
        <taxon>Magnoliopsida</taxon>
        <taxon>eudicotyledons</taxon>
        <taxon>Gunneridae</taxon>
        <taxon>Pentapetalae</taxon>
        <taxon>rosids</taxon>
        <taxon>fabids</taxon>
        <taxon>Fabales</taxon>
        <taxon>Fabaceae</taxon>
        <taxon>Papilionoideae</taxon>
        <taxon>50 kb inversion clade</taxon>
        <taxon>NPAAA clade</taxon>
        <taxon>Hologalegina</taxon>
        <taxon>IRL clade</taxon>
        <taxon>Trifolieae</taxon>
        <taxon>Trifolium</taxon>
    </lineage>
</organism>
<evidence type="ECO:0000256" key="5">
    <source>
        <dbReference type="RuleBase" id="RU369104"/>
    </source>
</evidence>
<dbReference type="SMART" id="SM00353">
    <property type="entry name" value="HLH"/>
    <property type="match status" value="1"/>
</dbReference>
<accession>A0A2Z6P4E0</accession>
<dbReference type="EMBL" id="DF973955">
    <property type="protein sequence ID" value="GAU43065.1"/>
    <property type="molecule type" value="Genomic_DNA"/>
</dbReference>
<feature type="domain" description="BHLH" evidence="7">
    <location>
        <begin position="459"/>
        <end position="508"/>
    </location>
</feature>
<evidence type="ECO:0000256" key="6">
    <source>
        <dbReference type="SAM" id="MobiDB-lite"/>
    </source>
</evidence>
<dbReference type="InterPro" id="IPR011598">
    <property type="entry name" value="bHLH_dom"/>
</dbReference>
<name>A0A2Z6P4E0_TRISU</name>
<dbReference type="SUPFAM" id="SSF47459">
    <property type="entry name" value="HLH, helix-loop-helix DNA-binding domain"/>
    <property type="match status" value="1"/>
</dbReference>
<dbReference type="Proteomes" id="UP000242715">
    <property type="component" value="Unassembled WGS sequence"/>
</dbReference>
<dbReference type="Pfam" id="PF00010">
    <property type="entry name" value="HLH"/>
    <property type="match status" value="1"/>
</dbReference>
<feature type="compositionally biased region" description="Basic and acidic residues" evidence="6">
    <location>
        <begin position="456"/>
        <end position="470"/>
    </location>
</feature>
<dbReference type="InterPro" id="IPR025610">
    <property type="entry name" value="MYC/MYB_N"/>
</dbReference>
<dbReference type="GO" id="GO:0000976">
    <property type="term" value="F:transcription cis-regulatory region binding"/>
    <property type="evidence" value="ECO:0007669"/>
    <property type="project" value="TreeGrafter"/>
</dbReference>
<keyword evidence="4 5" id="KW-0539">Nucleus</keyword>
<dbReference type="PROSITE" id="PS50888">
    <property type="entry name" value="BHLH"/>
    <property type="match status" value="1"/>
</dbReference>
<keyword evidence="9" id="KW-1185">Reference proteome</keyword>
<evidence type="ECO:0000313" key="8">
    <source>
        <dbReference type="EMBL" id="GAU43065.1"/>
    </source>
</evidence>
<dbReference type="OrthoDB" id="677168at2759"/>
<dbReference type="Gene3D" id="4.10.280.10">
    <property type="entry name" value="Helix-loop-helix DNA-binding domain"/>
    <property type="match status" value="1"/>
</dbReference>
<evidence type="ECO:0000256" key="2">
    <source>
        <dbReference type="ARBA" id="ARBA00023015"/>
    </source>
</evidence>
<reference evidence="9" key="1">
    <citation type="journal article" date="2017" name="Front. Plant Sci.">
        <title>Climate Clever Clovers: New Paradigm to Reduce the Environmental Footprint of Ruminants by Breeding Low Methanogenic Forages Utilizing Haplotype Variation.</title>
        <authorList>
            <person name="Kaur P."/>
            <person name="Appels R."/>
            <person name="Bayer P.E."/>
            <person name="Keeble-Gagnere G."/>
            <person name="Wang J."/>
            <person name="Hirakawa H."/>
            <person name="Shirasawa K."/>
            <person name="Vercoe P."/>
            <person name="Stefanova K."/>
            <person name="Durmic Z."/>
            <person name="Nichols P."/>
            <person name="Revell C."/>
            <person name="Isobe S.N."/>
            <person name="Edwards D."/>
            <person name="Erskine W."/>
        </authorList>
    </citation>
    <scope>NUCLEOTIDE SEQUENCE [LARGE SCALE GENOMIC DNA]</scope>
    <source>
        <strain evidence="9">cv. Daliak</strain>
    </source>
</reference>
<proteinExistence type="predicted"/>
<gene>
    <name evidence="8" type="ORF">TSUD_350110</name>
</gene>
<dbReference type="AlphaFoldDB" id="A0A2Z6P4E0"/>
<dbReference type="GO" id="GO:0003700">
    <property type="term" value="F:DNA-binding transcription factor activity"/>
    <property type="evidence" value="ECO:0007669"/>
    <property type="project" value="InterPro"/>
</dbReference>